<gene>
    <name evidence="2" type="ORF">TeGR_g8480</name>
</gene>
<dbReference type="EMBL" id="BRYB01002774">
    <property type="protein sequence ID" value="GMI25231.1"/>
    <property type="molecule type" value="Genomic_DNA"/>
</dbReference>
<dbReference type="Pfam" id="PF13679">
    <property type="entry name" value="Methyltransf_32"/>
    <property type="match status" value="1"/>
</dbReference>
<keyword evidence="3" id="KW-1185">Reference proteome</keyword>
<evidence type="ECO:0000313" key="2">
    <source>
        <dbReference type="EMBL" id="GMI25231.1"/>
    </source>
</evidence>
<dbReference type="Proteomes" id="UP001165060">
    <property type="component" value="Unassembled WGS sequence"/>
</dbReference>
<name>A0ABQ6MFS3_9STRA</name>
<dbReference type="InterPro" id="IPR029063">
    <property type="entry name" value="SAM-dependent_MTases_sf"/>
</dbReference>
<comment type="caution">
    <text evidence="2">The sequence shown here is derived from an EMBL/GenBank/DDBJ whole genome shotgun (WGS) entry which is preliminary data.</text>
</comment>
<feature type="domain" description="Methyltransferase" evidence="1">
    <location>
        <begin position="18"/>
        <end position="143"/>
    </location>
</feature>
<sequence>MSLSSSSAPIDAKELLESVEFLLKTRARVIPKHSPPHTLYDVACGHGLTGLLFAALHPSLRVVLCDARRPSSFAPLLAAVAAVRPHVRSSVTYVESPLSALPPPPGSSAVIAVHACGSLTDAALAFAADVSASTAAVMPCCYTGTAAGAPAGARRMLGVGLAADLERAYRMEARGFRTDFSAIAEEITPMNRILVAERRGGGHAVK</sequence>
<dbReference type="SUPFAM" id="SSF53335">
    <property type="entry name" value="S-adenosyl-L-methionine-dependent methyltransferases"/>
    <property type="match status" value="1"/>
</dbReference>
<accession>A0ABQ6MFS3</accession>
<evidence type="ECO:0000259" key="1">
    <source>
        <dbReference type="Pfam" id="PF13679"/>
    </source>
</evidence>
<protein>
    <recommendedName>
        <fullName evidence="1">Methyltransferase domain-containing protein</fullName>
    </recommendedName>
</protein>
<organism evidence="2 3">
    <name type="scientific">Tetraparma gracilis</name>
    <dbReference type="NCBI Taxonomy" id="2962635"/>
    <lineage>
        <taxon>Eukaryota</taxon>
        <taxon>Sar</taxon>
        <taxon>Stramenopiles</taxon>
        <taxon>Ochrophyta</taxon>
        <taxon>Bolidophyceae</taxon>
        <taxon>Parmales</taxon>
        <taxon>Triparmaceae</taxon>
        <taxon>Tetraparma</taxon>
    </lineage>
</organism>
<dbReference type="Gene3D" id="3.40.50.150">
    <property type="entry name" value="Vaccinia Virus protein VP39"/>
    <property type="match status" value="1"/>
</dbReference>
<proteinExistence type="predicted"/>
<reference evidence="2 3" key="1">
    <citation type="journal article" date="2023" name="Commun. Biol.">
        <title>Genome analysis of Parmales, the sister group of diatoms, reveals the evolutionary specialization of diatoms from phago-mixotrophs to photoautotrophs.</title>
        <authorList>
            <person name="Ban H."/>
            <person name="Sato S."/>
            <person name="Yoshikawa S."/>
            <person name="Yamada K."/>
            <person name="Nakamura Y."/>
            <person name="Ichinomiya M."/>
            <person name="Sato N."/>
            <person name="Blanc-Mathieu R."/>
            <person name="Endo H."/>
            <person name="Kuwata A."/>
            <person name="Ogata H."/>
        </authorList>
    </citation>
    <scope>NUCLEOTIDE SEQUENCE [LARGE SCALE GENOMIC DNA]</scope>
</reference>
<evidence type="ECO:0000313" key="3">
    <source>
        <dbReference type="Proteomes" id="UP001165060"/>
    </source>
</evidence>
<dbReference type="InterPro" id="IPR025714">
    <property type="entry name" value="Methyltranfer_dom"/>
</dbReference>